<name>A0A6C0JIJ1_9ZZZZ</name>
<dbReference type="InterPro" id="IPR057589">
    <property type="entry name" value="GT_PLOD"/>
</dbReference>
<evidence type="ECO:0000313" key="2">
    <source>
        <dbReference type="EMBL" id="QHU04841.1"/>
    </source>
</evidence>
<protein>
    <recommendedName>
        <fullName evidence="1">PLOD1-3-like GT domain-containing protein</fullName>
    </recommendedName>
</protein>
<dbReference type="AlphaFoldDB" id="A0A6C0JIJ1"/>
<evidence type="ECO:0000259" key="1">
    <source>
        <dbReference type="Pfam" id="PF25342"/>
    </source>
</evidence>
<dbReference type="PANTHER" id="PTHR10730">
    <property type="entry name" value="PROCOLLAGEN-LYSINE,2-OXOGLUTARATE 5-DIOXYGENASE/GLYCOSYLTRANSFERASE 25 FAMILY MEMBER"/>
    <property type="match status" value="1"/>
</dbReference>
<dbReference type="EMBL" id="MN740404">
    <property type="protein sequence ID" value="QHU04841.1"/>
    <property type="molecule type" value="Genomic_DNA"/>
</dbReference>
<reference evidence="2" key="1">
    <citation type="journal article" date="2020" name="Nature">
        <title>Giant virus diversity and host interactions through global metagenomics.</title>
        <authorList>
            <person name="Schulz F."/>
            <person name="Roux S."/>
            <person name="Paez-Espino D."/>
            <person name="Jungbluth S."/>
            <person name="Walsh D.A."/>
            <person name="Denef V.J."/>
            <person name="McMahon K.D."/>
            <person name="Konstantinidis K.T."/>
            <person name="Eloe-Fadrosh E.A."/>
            <person name="Kyrpides N.C."/>
            <person name="Woyke T."/>
        </authorList>
    </citation>
    <scope>NUCLEOTIDE SEQUENCE</scope>
    <source>
        <strain evidence="2">GVMAG-M-3300027708-5</strain>
    </source>
</reference>
<accession>A0A6C0JIJ1</accession>
<dbReference type="Pfam" id="PF25342">
    <property type="entry name" value="GT_PLOD"/>
    <property type="match status" value="1"/>
</dbReference>
<sequence length="233" mass="27452">MLKYQETKPIETIHYITVATKPHKVLNKILANVKKNKETIEVLGLQENRLIGWEGTQNFGVKLREIYNFINRPTINESDIVLFTDAYDLAYLGNLTEVVRRYKMFSKPIIFGAEKSCHPDPGRASEYKFPNDNMPEFPFLNSGMIIGRVDALRHCMKGYQYDDRHDDQRFWTTVFFENPDKIELDYENLLFLNAADMEMEDFIWNGKTAWYKRHNPLFVHINGPDKTMIEIFL</sequence>
<dbReference type="CDD" id="cd22997">
    <property type="entry name" value="GT_LH"/>
    <property type="match status" value="1"/>
</dbReference>
<dbReference type="InterPro" id="IPR050757">
    <property type="entry name" value="Collagen_mod_GT25"/>
</dbReference>
<dbReference type="PANTHER" id="PTHR10730:SF45">
    <property type="entry name" value="PROCOLLAGEN-LYSINE,2-OXOGLUTARATE 5-DIOXYGENASE"/>
    <property type="match status" value="1"/>
</dbReference>
<proteinExistence type="predicted"/>
<organism evidence="2">
    <name type="scientific">viral metagenome</name>
    <dbReference type="NCBI Taxonomy" id="1070528"/>
    <lineage>
        <taxon>unclassified sequences</taxon>
        <taxon>metagenomes</taxon>
        <taxon>organismal metagenomes</taxon>
    </lineage>
</organism>
<feature type="domain" description="PLOD1-3-like GT" evidence="1">
    <location>
        <begin position="12"/>
        <end position="230"/>
    </location>
</feature>